<keyword evidence="1" id="KW-0808">Transferase</keyword>
<name>A0ABQ3ZWN3_9ACTN</name>
<evidence type="ECO:0000256" key="1">
    <source>
        <dbReference type="ARBA" id="ARBA00022527"/>
    </source>
</evidence>
<feature type="domain" description="Histidine kinase/HSP90-like ATPase" evidence="2">
    <location>
        <begin position="25"/>
        <end position="129"/>
    </location>
</feature>
<gene>
    <name evidence="3" type="ORF">Ahu01nite_061130</name>
</gene>
<accession>A0ABQ3ZWN3</accession>
<dbReference type="InterPro" id="IPR003594">
    <property type="entry name" value="HATPase_dom"/>
</dbReference>
<keyword evidence="1" id="KW-0723">Serine/threonine-protein kinase</keyword>
<dbReference type="InterPro" id="IPR036890">
    <property type="entry name" value="HATPase_C_sf"/>
</dbReference>
<dbReference type="Gene3D" id="3.30.565.10">
    <property type="entry name" value="Histidine kinase-like ATPase, C-terminal domain"/>
    <property type="match status" value="1"/>
</dbReference>
<dbReference type="InterPro" id="IPR050267">
    <property type="entry name" value="Anti-sigma-factor_SerPK"/>
</dbReference>
<dbReference type="PANTHER" id="PTHR35526:SF3">
    <property type="entry name" value="ANTI-SIGMA-F FACTOR RSBW"/>
    <property type="match status" value="1"/>
</dbReference>
<evidence type="ECO:0000313" key="3">
    <source>
        <dbReference type="EMBL" id="GIE23011.1"/>
    </source>
</evidence>
<dbReference type="PANTHER" id="PTHR35526">
    <property type="entry name" value="ANTI-SIGMA-F FACTOR RSBW-RELATED"/>
    <property type="match status" value="1"/>
</dbReference>
<dbReference type="SUPFAM" id="SSF55874">
    <property type="entry name" value="ATPase domain of HSP90 chaperone/DNA topoisomerase II/histidine kinase"/>
    <property type="match status" value="1"/>
</dbReference>
<evidence type="ECO:0000259" key="2">
    <source>
        <dbReference type="Pfam" id="PF13581"/>
    </source>
</evidence>
<dbReference type="CDD" id="cd16936">
    <property type="entry name" value="HATPase_RsbW-like"/>
    <property type="match status" value="1"/>
</dbReference>
<evidence type="ECO:0000313" key="4">
    <source>
        <dbReference type="Proteomes" id="UP000603200"/>
    </source>
</evidence>
<comment type="caution">
    <text evidence="3">The sequence shown here is derived from an EMBL/GenBank/DDBJ whole genome shotgun (WGS) entry which is preliminary data.</text>
</comment>
<dbReference type="Proteomes" id="UP000603200">
    <property type="component" value="Unassembled WGS sequence"/>
</dbReference>
<dbReference type="EMBL" id="BOMN01000087">
    <property type="protein sequence ID" value="GIE23011.1"/>
    <property type="molecule type" value="Genomic_DNA"/>
</dbReference>
<reference evidence="3 4" key="1">
    <citation type="submission" date="2021-01" db="EMBL/GenBank/DDBJ databases">
        <title>Whole genome shotgun sequence of Actinoplanes humidus NBRC 14915.</title>
        <authorList>
            <person name="Komaki H."/>
            <person name="Tamura T."/>
        </authorList>
    </citation>
    <scope>NUCLEOTIDE SEQUENCE [LARGE SCALE GENOMIC DNA]</scope>
    <source>
        <strain evidence="3 4">NBRC 14915</strain>
    </source>
</reference>
<keyword evidence="4" id="KW-1185">Reference proteome</keyword>
<organism evidence="3 4">
    <name type="scientific">Winogradskya humida</name>
    <dbReference type="NCBI Taxonomy" id="113566"/>
    <lineage>
        <taxon>Bacteria</taxon>
        <taxon>Bacillati</taxon>
        <taxon>Actinomycetota</taxon>
        <taxon>Actinomycetes</taxon>
        <taxon>Micromonosporales</taxon>
        <taxon>Micromonosporaceae</taxon>
        <taxon>Winogradskya</taxon>
    </lineage>
</organism>
<dbReference type="RefSeq" id="WP_203840075.1">
    <property type="nucleotide sequence ID" value="NZ_BAAATV010000014.1"/>
</dbReference>
<dbReference type="Pfam" id="PF13581">
    <property type="entry name" value="HATPase_c_2"/>
    <property type="match status" value="1"/>
</dbReference>
<sequence length="136" mass="14694">MREGNGTVELLRHQFRHGAPALPLRHSARSALRPAAGQEPDAEWIDDVMIVISELVQNVSQHTHSHGELIVSIQPGTVLVEVGDSSTTVPLTPHPGPLRAGGRGLRLIDAISQQWGVRTCPEGKVVWARLPVSARS</sequence>
<proteinExistence type="predicted"/>
<keyword evidence="1" id="KW-0418">Kinase</keyword>
<protein>
    <recommendedName>
        <fullName evidence="2">Histidine kinase/HSP90-like ATPase domain-containing protein</fullName>
    </recommendedName>
</protein>